<dbReference type="Pfam" id="PF00185">
    <property type="entry name" value="OTCace"/>
    <property type="match status" value="1"/>
</dbReference>
<sequence>QALGDVFTVIERFGTIEGKKVVFIGDGNNVARSWLNAASRFPFELILCSPDGYQIEKTYVDEAMSDGAPNYRWIEDPREAVRGADVVYTDVWASMGQEEEQEERKKIFRPYRVNSELMGLAGPDCIFMHCLPAHRGDEVTDEVIDGPNSVVYEEAENRMHIQRAILAMLMSRS</sequence>
<dbReference type="InterPro" id="IPR006130">
    <property type="entry name" value="Asp/Orn_carbamoylTrfase"/>
</dbReference>
<feature type="domain" description="Aspartate/ornithine carbamoyltransferase Asp/Orn-binding" evidence="3">
    <location>
        <begin position="17"/>
        <end position="169"/>
    </location>
</feature>
<comment type="similarity">
    <text evidence="2">Belongs to the aspartate/ornithine carbamoyltransferase superfamily.</text>
</comment>
<dbReference type="InterPro" id="IPR006131">
    <property type="entry name" value="Asp_carbamoyltransf_Asp/Orn-bd"/>
</dbReference>
<proteinExistence type="inferred from homology"/>
<evidence type="ECO:0000313" key="4">
    <source>
        <dbReference type="EMBL" id="HER43473.1"/>
    </source>
</evidence>
<name>A0A7V2F3H7_UNCEI</name>
<dbReference type="FunFam" id="3.40.50.1370:FF:000008">
    <property type="entry name" value="Ornithine carbamoyltransferase"/>
    <property type="match status" value="1"/>
</dbReference>
<dbReference type="InterPro" id="IPR036901">
    <property type="entry name" value="Asp/Orn_carbamoylTrfase_sf"/>
</dbReference>
<dbReference type="InterPro" id="IPR002292">
    <property type="entry name" value="Orn/put_carbamltrans"/>
</dbReference>
<dbReference type="SUPFAM" id="SSF53671">
    <property type="entry name" value="Aspartate/ornithine carbamoyltransferase"/>
    <property type="match status" value="1"/>
</dbReference>
<dbReference type="Gene3D" id="3.40.50.1370">
    <property type="entry name" value="Aspartate/ornithine carbamoyltransferase"/>
    <property type="match status" value="1"/>
</dbReference>
<dbReference type="PANTHER" id="PTHR45753">
    <property type="entry name" value="ORNITHINE CARBAMOYLTRANSFERASE, MITOCHONDRIAL"/>
    <property type="match status" value="1"/>
</dbReference>
<protein>
    <submittedName>
        <fullName evidence="4">Ornithine carbamoyltransferase</fullName>
    </submittedName>
</protein>
<dbReference type="PRINTS" id="PR00102">
    <property type="entry name" value="OTCASE"/>
</dbReference>
<dbReference type="GO" id="GO:0019240">
    <property type="term" value="P:citrulline biosynthetic process"/>
    <property type="evidence" value="ECO:0007669"/>
    <property type="project" value="TreeGrafter"/>
</dbReference>
<gene>
    <name evidence="4" type="ORF">ENO08_03340</name>
</gene>
<dbReference type="GO" id="GO:0004585">
    <property type="term" value="F:ornithine carbamoyltransferase activity"/>
    <property type="evidence" value="ECO:0007669"/>
    <property type="project" value="TreeGrafter"/>
</dbReference>
<dbReference type="PRINTS" id="PR00100">
    <property type="entry name" value="AOTCASE"/>
</dbReference>
<evidence type="ECO:0000259" key="3">
    <source>
        <dbReference type="Pfam" id="PF00185"/>
    </source>
</evidence>
<reference evidence="4" key="1">
    <citation type="journal article" date="2020" name="mSystems">
        <title>Genome- and Community-Level Interaction Insights into Carbon Utilization and Element Cycling Functions of Hydrothermarchaeota in Hydrothermal Sediment.</title>
        <authorList>
            <person name="Zhou Z."/>
            <person name="Liu Y."/>
            <person name="Xu W."/>
            <person name="Pan J."/>
            <person name="Luo Z.H."/>
            <person name="Li M."/>
        </authorList>
    </citation>
    <scope>NUCLEOTIDE SEQUENCE [LARGE SCALE GENOMIC DNA]</scope>
    <source>
        <strain evidence="4">SpSt-1233</strain>
    </source>
</reference>
<keyword evidence="1 2" id="KW-0808">Transferase</keyword>
<dbReference type="Proteomes" id="UP000886069">
    <property type="component" value="Unassembled WGS sequence"/>
</dbReference>
<feature type="non-terminal residue" evidence="4">
    <location>
        <position position="1"/>
    </location>
</feature>
<evidence type="ECO:0000256" key="1">
    <source>
        <dbReference type="ARBA" id="ARBA00022679"/>
    </source>
</evidence>
<dbReference type="GO" id="GO:0016597">
    <property type="term" value="F:amino acid binding"/>
    <property type="evidence" value="ECO:0007669"/>
    <property type="project" value="InterPro"/>
</dbReference>
<organism evidence="4">
    <name type="scientific">Eiseniibacteriota bacterium</name>
    <dbReference type="NCBI Taxonomy" id="2212470"/>
    <lineage>
        <taxon>Bacteria</taxon>
        <taxon>Candidatus Eiseniibacteriota</taxon>
    </lineage>
</organism>
<accession>A0A7V2F3H7</accession>
<dbReference type="AlphaFoldDB" id="A0A7V2F3H7"/>
<dbReference type="GO" id="GO:0042450">
    <property type="term" value="P:L-arginine biosynthetic process via ornithine"/>
    <property type="evidence" value="ECO:0007669"/>
    <property type="project" value="TreeGrafter"/>
</dbReference>
<comment type="caution">
    <text evidence="4">The sequence shown here is derived from an EMBL/GenBank/DDBJ whole genome shotgun (WGS) entry which is preliminary data.</text>
</comment>
<dbReference type="EMBL" id="DSEC01000237">
    <property type="protein sequence ID" value="HER43473.1"/>
    <property type="molecule type" value="Genomic_DNA"/>
</dbReference>
<dbReference type="PANTHER" id="PTHR45753:SF3">
    <property type="entry name" value="ORNITHINE TRANSCARBAMYLASE, MITOCHONDRIAL"/>
    <property type="match status" value="1"/>
</dbReference>
<evidence type="ECO:0000256" key="2">
    <source>
        <dbReference type="RuleBase" id="RU003634"/>
    </source>
</evidence>